<name>A0A564W4I9_9FIRM</name>
<evidence type="ECO:0000313" key="2">
    <source>
        <dbReference type="Proteomes" id="UP000408482"/>
    </source>
</evidence>
<accession>A0A564W4I9</accession>
<proteinExistence type="predicted"/>
<reference evidence="1 2" key="1">
    <citation type="submission" date="2019-07" db="EMBL/GenBank/DDBJ databases">
        <authorList>
            <person name="Hibberd C M."/>
            <person name="Gehrig L. J."/>
            <person name="Chang H.-W."/>
            <person name="Venkatesh S."/>
        </authorList>
    </citation>
    <scope>NUCLEOTIDE SEQUENCE [LARGE SCALE GENOMIC DNA]</scope>
    <source>
        <strain evidence="1">Blautia_luti_SSTS_Bg7063</strain>
    </source>
</reference>
<protein>
    <submittedName>
        <fullName evidence="1">Uncharacterized protein</fullName>
    </submittedName>
</protein>
<keyword evidence="2" id="KW-1185">Reference proteome</keyword>
<dbReference type="Proteomes" id="UP000408482">
    <property type="component" value="Unassembled WGS sequence"/>
</dbReference>
<gene>
    <name evidence="1" type="ORF">RSSSTS7063_03585</name>
</gene>
<sequence>MGKRTESRRIRQHWIKKIRLQIIHQVIPQKIRGTKKMRIRTAKIPEVKTVEMRLMTGKIPAMKLVRTPVTKRTIPENLVVRTSEMKILPLKIPIKKTRISPKTIPRIIFPNVRKTSRKVKLTKPKVTGTYLSVRSFRIRTEMI</sequence>
<dbReference type="EMBL" id="CABHNW010000094">
    <property type="protein sequence ID" value="VUX39297.1"/>
    <property type="molecule type" value="Genomic_DNA"/>
</dbReference>
<organism evidence="1 2">
    <name type="scientific">Blautia luti</name>
    <dbReference type="NCBI Taxonomy" id="89014"/>
    <lineage>
        <taxon>Bacteria</taxon>
        <taxon>Bacillati</taxon>
        <taxon>Bacillota</taxon>
        <taxon>Clostridia</taxon>
        <taxon>Lachnospirales</taxon>
        <taxon>Lachnospiraceae</taxon>
        <taxon>Blautia</taxon>
    </lineage>
</organism>
<dbReference type="AlphaFoldDB" id="A0A564W4I9"/>
<evidence type="ECO:0000313" key="1">
    <source>
        <dbReference type="EMBL" id="VUX39297.1"/>
    </source>
</evidence>